<protein>
    <submittedName>
        <fullName evidence="1">Uncharacterized protein</fullName>
    </submittedName>
</protein>
<evidence type="ECO:0000313" key="2">
    <source>
        <dbReference type="Proteomes" id="UP000248729"/>
    </source>
</evidence>
<evidence type="ECO:0000313" key="1">
    <source>
        <dbReference type="EMBL" id="RAS60442.1"/>
    </source>
</evidence>
<gene>
    <name evidence="1" type="ORF">DET48_1224</name>
</gene>
<organism evidence="1 2">
    <name type="scientific">Vibrio diazotrophicus</name>
    <dbReference type="NCBI Taxonomy" id="685"/>
    <lineage>
        <taxon>Bacteria</taxon>
        <taxon>Pseudomonadati</taxon>
        <taxon>Pseudomonadota</taxon>
        <taxon>Gammaproteobacteria</taxon>
        <taxon>Vibrionales</taxon>
        <taxon>Vibrionaceae</taxon>
        <taxon>Vibrio</taxon>
    </lineage>
</organism>
<reference evidence="1 2" key="1">
    <citation type="submission" date="2018-06" db="EMBL/GenBank/DDBJ databases">
        <title>Freshwater and sediment microbial communities from various areas in North America, analyzing microbe dynamics in response to fracking.</title>
        <authorList>
            <person name="Lamendella R."/>
        </authorList>
    </citation>
    <scope>NUCLEOTIDE SEQUENCE [LARGE SCALE GENOMIC DNA]</scope>
    <source>
        <strain evidence="1 2">99A</strain>
    </source>
</reference>
<name>A0A329E716_VIBDI</name>
<accession>A0A329E716</accession>
<dbReference type="RefSeq" id="WP_112404364.1">
    <property type="nucleotide sequence ID" value="NZ_QLTR01000022.1"/>
</dbReference>
<dbReference type="AlphaFoldDB" id="A0A329E716"/>
<comment type="caution">
    <text evidence="1">The sequence shown here is derived from an EMBL/GenBank/DDBJ whole genome shotgun (WGS) entry which is preliminary data.</text>
</comment>
<dbReference type="EMBL" id="QLTR01000022">
    <property type="protein sequence ID" value="RAS60442.1"/>
    <property type="molecule type" value="Genomic_DNA"/>
</dbReference>
<dbReference type="Proteomes" id="UP000248729">
    <property type="component" value="Unassembled WGS sequence"/>
</dbReference>
<proteinExistence type="predicted"/>
<sequence>MNVDAYSDFSEISTSKLRTAFKCAYRNIPKEQRGLSLNQGYQKLANCAQFSSFEAMNAQDSVLITVNEFSRALASCGYTKPSGLYVSKLLECDVLCMSLSGNLCIAITDNVVIDTPFLMSPSPYIPNAKFYTLSVDASDGAWLTFDEWQDFIEKLRNTIDFELDDIESQISDIWDSVSPDCCGELFLSEVPNYEEMETYSEGKFRQTVLDYSGHTPISLIYDYFTALSGRM</sequence>